<dbReference type="Pfam" id="PF01759">
    <property type="entry name" value="NTR"/>
    <property type="match status" value="1"/>
</dbReference>
<sequence>MVGLDTVCWWKICSNVECAEDEVKHHCGCRHIQWRGKCPKIRIGHRYVLLGEDDTNNNRQGFVVNGKTVLYEWNEDAMDKVLRFAKREKLGHCSVTRRY</sequence>
<organism evidence="2 3">
    <name type="scientific">Parelaphostrongylus tenuis</name>
    <name type="common">Meningeal worm</name>
    <dbReference type="NCBI Taxonomy" id="148309"/>
    <lineage>
        <taxon>Eukaryota</taxon>
        <taxon>Metazoa</taxon>
        <taxon>Ecdysozoa</taxon>
        <taxon>Nematoda</taxon>
        <taxon>Chromadorea</taxon>
        <taxon>Rhabditida</taxon>
        <taxon>Rhabditina</taxon>
        <taxon>Rhabditomorpha</taxon>
        <taxon>Strongyloidea</taxon>
        <taxon>Metastrongylidae</taxon>
        <taxon>Parelaphostrongylus</taxon>
    </lineage>
</organism>
<feature type="domain" description="Netrin module non-TIMP type" evidence="1">
    <location>
        <begin position="36"/>
        <end position="84"/>
    </location>
</feature>
<keyword evidence="3" id="KW-1185">Reference proteome</keyword>
<dbReference type="InterPro" id="IPR008993">
    <property type="entry name" value="TIMP-like_OB-fold"/>
</dbReference>
<gene>
    <name evidence="2" type="ORF">KIN20_035636</name>
</gene>
<reference evidence="2" key="1">
    <citation type="submission" date="2021-06" db="EMBL/GenBank/DDBJ databases">
        <title>Parelaphostrongylus tenuis whole genome reference sequence.</title>
        <authorList>
            <person name="Garwood T.J."/>
            <person name="Larsen P.A."/>
            <person name="Fountain-Jones N.M."/>
            <person name="Garbe J.R."/>
            <person name="Macchietto M.G."/>
            <person name="Kania S.A."/>
            <person name="Gerhold R.W."/>
            <person name="Richards J.E."/>
            <person name="Wolf T.M."/>
        </authorList>
    </citation>
    <scope>NUCLEOTIDE SEQUENCE</scope>
    <source>
        <strain evidence="2">MNPRO001-30</strain>
        <tissue evidence="2">Meninges</tissue>
    </source>
</reference>
<dbReference type="Proteomes" id="UP001196413">
    <property type="component" value="Unassembled WGS sequence"/>
</dbReference>
<protein>
    <recommendedName>
        <fullName evidence="1">Netrin module non-TIMP type domain-containing protein</fullName>
    </recommendedName>
</protein>
<evidence type="ECO:0000259" key="1">
    <source>
        <dbReference type="Pfam" id="PF01759"/>
    </source>
</evidence>
<dbReference type="Gene3D" id="2.40.50.120">
    <property type="match status" value="1"/>
</dbReference>
<evidence type="ECO:0000313" key="2">
    <source>
        <dbReference type="EMBL" id="KAJ1373277.1"/>
    </source>
</evidence>
<proteinExistence type="predicted"/>
<dbReference type="EMBL" id="JAHQIW010007250">
    <property type="protein sequence ID" value="KAJ1373277.1"/>
    <property type="molecule type" value="Genomic_DNA"/>
</dbReference>
<comment type="caution">
    <text evidence="2">The sequence shown here is derived from an EMBL/GenBank/DDBJ whole genome shotgun (WGS) entry which is preliminary data.</text>
</comment>
<dbReference type="AlphaFoldDB" id="A0AAD5RBI7"/>
<accession>A0AAD5RBI7</accession>
<dbReference type="InterPro" id="IPR018933">
    <property type="entry name" value="Netrin_module_non-TIMP"/>
</dbReference>
<name>A0AAD5RBI7_PARTN</name>
<evidence type="ECO:0000313" key="3">
    <source>
        <dbReference type="Proteomes" id="UP001196413"/>
    </source>
</evidence>
<dbReference type="SUPFAM" id="SSF50242">
    <property type="entry name" value="TIMP-like"/>
    <property type="match status" value="1"/>
</dbReference>